<gene>
    <name evidence="3" type="ORF">JK364_10855</name>
</gene>
<proteinExistence type="predicted"/>
<sequence>MPALAELVGDLVLGYESFTATDDPDQILGIYTVEPGSPSADRLALLAGWSSPPYQPDHSQAAGAAKAEPPNDRAGRNSSS</sequence>
<dbReference type="InterPro" id="IPR041413">
    <property type="entry name" value="MLTR_LBD"/>
</dbReference>
<feature type="domain" description="MmyB-like transcription regulator ligand binding" evidence="2">
    <location>
        <begin position="7"/>
        <end position="46"/>
    </location>
</feature>
<feature type="compositionally biased region" description="Basic and acidic residues" evidence="1">
    <location>
        <begin position="69"/>
        <end position="80"/>
    </location>
</feature>
<dbReference type="EMBL" id="JAERRG010000003">
    <property type="protein sequence ID" value="MBL1112887.1"/>
    <property type="molecule type" value="Genomic_DNA"/>
</dbReference>
<evidence type="ECO:0000259" key="2">
    <source>
        <dbReference type="Pfam" id="PF17765"/>
    </source>
</evidence>
<keyword evidence="4" id="KW-1185">Reference proteome</keyword>
<accession>A0ABS1PKG6</accession>
<evidence type="ECO:0000256" key="1">
    <source>
        <dbReference type="SAM" id="MobiDB-lite"/>
    </source>
</evidence>
<dbReference type="Pfam" id="PF17765">
    <property type="entry name" value="MLTR_LBD"/>
    <property type="match status" value="1"/>
</dbReference>
<feature type="region of interest" description="Disordered" evidence="1">
    <location>
        <begin position="48"/>
        <end position="80"/>
    </location>
</feature>
<evidence type="ECO:0000313" key="3">
    <source>
        <dbReference type="EMBL" id="MBL1112887.1"/>
    </source>
</evidence>
<protein>
    <recommendedName>
        <fullName evidence="2">MmyB-like transcription regulator ligand binding domain-containing protein</fullName>
    </recommendedName>
</protein>
<organism evidence="3 4">
    <name type="scientific">Streptomyces endocoffeicus</name>
    <dbReference type="NCBI Taxonomy" id="2898945"/>
    <lineage>
        <taxon>Bacteria</taxon>
        <taxon>Bacillati</taxon>
        <taxon>Actinomycetota</taxon>
        <taxon>Actinomycetes</taxon>
        <taxon>Kitasatosporales</taxon>
        <taxon>Streptomycetaceae</taxon>
        <taxon>Streptomyces</taxon>
    </lineage>
</organism>
<dbReference type="Proteomes" id="UP000621510">
    <property type="component" value="Unassembled WGS sequence"/>
</dbReference>
<evidence type="ECO:0000313" key="4">
    <source>
        <dbReference type="Proteomes" id="UP000621510"/>
    </source>
</evidence>
<dbReference type="RefSeq" id="WP_201850089.1">
    <property type="nucleotide sequence ID" value="NZ_JAERRG010000003.1"/>
</dbReference>
<name>A0ABS1PKG6_9ACTN</name>
<reference evidence="3 4" key="1">
    <citation type="submission" date="2021-01" db="EMBL/GenBank/DDBJ databases">
        <title>WGS of actinomycetes isolated from Thailand.</title>
        <authorList>
            <person name="Thawai C."/>
        </authorList>
    </citation>
    <scope>NUCLEOTIDE SEQUENCE [LARGE SCALE GENOMIC DNA]</scope>
    <source>
        <strain evidence="3 4">CA3R110</strain>
    </source>
</reference>
<comment type="caution">
    <text evidence="3">The sequence shown here is derived from an EMBL/GenBank/DDBJ whole genome shotgun (WGS) entry which is preliminary data.</text>
</comment>